<dbReference type="OrthoDB" id="98874at2"/>
<dbReference type="AlphaFoldDB" id="A0A3N0E4N0"/>
<organism evidence="3 4">
    <name type="scientific">Sinomicrobium pectinilyticum</name>
    <dbReference type="NCBI Taxonomy" id="1084421"/>
    <lineage>
        <taxon>Bacteria</taxon>
        <taxon>Pseudomonadati</taxon>
        <taxon>Bacteroidota</taxon>
        <taxon>Flavobacteriia</taxon>
        <taxon>Flavobacteriales</taxon>
        <taxon>Flavobacteriaceae</taxon>
        <taxon>Sinomicrobium</taxon>
    </lineage>
</organism>
<dbReference type="RefSeq" id="WP_123217126.1">
    <property type="nucleotide sequence ID" value="NZ_RJTM01000109.1"/>
</dbReference>
<evidence type="ECO:0000259" key="2">
    <source>
        <dbReference type="Pfam" id="PF12969"/>
    </source>
</evidence>
<reference evidence="3 4" key="1">
    <citation type="submission" date="2018-10" db="EMBL/GenBank/DDBJ databases">
        <title>Sinomicrobium pectinilyticum sp. nov., a pectinase-producing bacterium isolated from alkaline and saline soil, and emended description of the genus Sinomicrobium.</title>
        <authorList>
            <person name="Cheng B."/>
            <person name="Li C."/>
            <person name="Lai Q."/>
            <person name="Du M."/>
            <person name="Shao Z."/>
            <person name="Xu P."/>
            <person name="Yang C."/>
        </authorList>
    </citation>
    <scope>NUCLEOTIDE SEQUENCE [LARGE SCALE GENOMIC DNA]</scope>
    <source>
        <strain evidence="3 4">5DNS001</strain>
    </source>
</reference>
<dbReference type="Pfam" id="PF12969">
    <property type="entry name" value="DUF3857"/>
    <property type="match status" value="1"/>
</dbReference>
<dbReference type="Gene3D" id="2.60.120.1130">
    <property type="match status" value="1"/>
</dbReference>
<evidence type="ECO:0000259" key="1">
    <source>
        <dbReference type="Pfam" id="PF01841"/>
    </source>
</evidence>
<accession>A0A3N0E4N0</accession>
<dbReference type="Gene3D" id="3.10.620.30">
    <property type="match status" value="1"/>
</dbReference>
<feature type="domain" description="Transglutaminase-like" evidence="1">
    <location>
        <begin position="324"/>
        <end position="399"/>
    </location>
</feature>
<dbReference type="Pfam" id="PF01841">
    <property type="entry name" value="Transglut_core"/>
    <property type="match status" value="1"/>
</dbReference>
<feature type="domain" description="DUF3857" evidence="2">
    <location>
        <begin position="72"/>
        <end position="192"/>
    </location>
</feature>
<gene>
    <name evidence="3" type="ORF">ED312_16540</name>
</gene>
<evidence type="ECO:0000313" key="3">
    <source>
        <dbReference type="EMBL" id="RNL82753.1"/>
    </source>
</evidence>
<protein>
    <submittedName>
        <fullName evidence="3">DUF3857 domain-containing protein</fullName>
    </submittedName>
</protein>
<keyword evidence="4" id="KW-1185">Reference proteome</keyword>
<evidence type="ECO:0000313" key="4">
    <source>
        <dbReference type="Proteomes" id="UP000267469"/>
    </source>
</evidence>
<comment type="caution">
    <text evidence="3">The sequence shown here is derived from an EMBL/GenBank/DDBJ whole genome shotgun (WGS) entry which is preliminary data.</text>
</comment>
<name>A0A3N0E4N0_SINP1</name>
<proteinExistence type="predicted"/>
<dbReference type="InterPro" id="IPR002931">
    <property type="entry name" value="Transglutaminase-like"/>
</dbReference>
<dbReference type="Gene3D" id="2.60.40.3140">
    <property type="match status" value="1"/>
</dbReference>
<dbReference type="Proteomes" id="UP000267469">
    <property type="component" value="Unassembled WGS sequence"/>
</dbReference>
<dbReference type="EMBL" id="RJTM01000109">
    <property type="protein sequence ID" value="RNL82753.1"/>
    <property type="molecule type" value="Genomic_DNA"/>
</dbReference>
<sequence length="674" mass="77368">MKRILLYLILLGIFPLNLTLAQNYKFGKVSEAELEEKVYPQDSSANAAILYKKIRVYYRYDSNNGFVLITDVQERIKLYNQEGFDHATKKIMYYTPGGGNEEKVTSLKAVTYNLNNGKIEETKLKKSDIFDEKESRYWSSTKFTMPDIRPGSVVEYDYTITSPYLSNIDEIALQYEVPVRKIEVQVESPEYFVFKPLMKGYYPFQIASETKRGSINFTNKVRSGGGGFTSTQTKYENNKVDYTTNVSKIDLENVPALKEEPYVNNINNYRSAIKYELQYVKFPNSPIDYYSTTWTDVAKSIYDNPAFGSEVKKTGYFENDINSLLEGVSDPLQKTSIIFRYVKNRMNWNGYFGYYCDDGVRKAYKDKTGNVAEINLMLTAMLRHAGLDANPVLVSTRSHGIPLFPTREGFNYVVSAVSLDNGTVLLDGTAKFSTPGMLPPRAHNWMGRLIQKDGSSEEIDLTPKEMSKELVSVNYDITEDGIAEGRIRKQFTDHHALSFRQKYYTANEEEYLENLENTYNGMEISGYKLENKDDITKPIVETFSFSKENACDRIADKVYLSPMLFFATEENPFKLDNREYPIDFSYPWADKYIINIRIPSGYKTEILPEPSRVMLPDDLGSFLFNINETGDIIQVMVQTEMNSAIVSSVYYGAVKEFFKQLVEKETEKIVLTKI</sequence>
<dbReference type="InterPro" id="IPR024618">
    <property type="entry name" value="DUF3857"/>
</dbReference>